<comment type="similarity">
    <text evidence="1">Belongs to the Gfo/Idh/MocA family.</text>
</comment>
<dbReference type="Proteomes" id="UP000310158">
    <property type="component" value="Unassembled WGS sequence"/>
</dbReference>
<dbReference type="OrthoDB" id="64915at2759"/>
<dbReference type="InterPro" id="IPR055170">
    <property type="entry name" value="GFO_IDH_MocA-like_dom"/>
</dbReference>
<keyword evidence="10" id="KW-1185">Reference proteome</keyword>
<feature type="domain" description="GFO/IDH/MocA-like oxidoreductase" evidence="8">
    <location>
        <begin position="157"/>
        <end position="293"/>
    </location>
</feature>
<reference evidence="9 10" key="1">
    <citation type="submission" date="2019-02" db="EMBL/GenBank/DDBJ databases">
        <title>Genome sequencing of the rare red list fungi Bondarzewia mesenterica.</title>
        <authorList>
            <person name="Buettner E."/>
            <person name="Kellner H."/>
        </authorList>
    </citation>
    <scope>NUCLEOTIDE SEQUENCE [LARGE SCALE GENOMIC DNA]</scope>
    <source>
        <strain evidence="9 10">DSM 108281</strain>
    </source>
</reference>
<dbReference type="SUPFAM" id="SSF51735">
    <property type="entry name" value="NAD(P)-binding Rossmann-fold domains"/>
    <property type="match status" value="1"/>
</dbReference>
<evidence type="ECO:0000313" key="9">
    <source>
        <dbReference type="EMBL" id="THH12823.1"/>
    </source>
</evidence>
<organism evidence="9 10">
    <name type="scientific">Bondarzewia mesenterica</name>
    <dbReference type="NCBI Taxonomy" id="1095465"/>
    <lineage>
        <taxon>Eukaryota</taxon>
        <taxon>Fungi</taxon>
        <taxon>Dikarya</taxon>
        <taxon>Basidiomycota</taxon>
        <taxon>Agaricomycotina</taxon>
        <taxon>Agaricomycetes</taxon>
        <taxon>Russulales</taxon>
        <taxon>Bondarzewiaceae</taxon>
        <taxon>Bondarzewia</taxon>
    </lineage>
</organism>
<proteinExistence type="inferred from homology"/>
<sequence length="378" mass="41302">MASVYGLCKRVYTVLYPPAPTDPSSTPLKFGILGAAAIAPIAIVRPVKNHPDAVLYGVAARDETRAAAFAKKWGVVKTYGSYQELLDDPEIDVVYNPLPNGLHYEWTMKALAAGKHVLLEKPSADTAEETRKMFAFAEKKGLVLLEAFHYRFHPATQRVKEIVDSGELGQIKSIESSLTIPSGLLKDDDIRLSYNLGGGAMMDMGCYTLSMTRYLAGADPVKILSASADTSSKFPRIDIGTSAKLAFSSQTPDDDSQITATIHANFRLPARGPFGLIPAMPKMNVRAVGTEGEVKTYGKEGNSKGKTRTEKRYGEKGNGSWTTYRYQLEAFIDKVRGRTPQHWFDAADSIANIEWIGRIYEETGLGIRPASEAEVPSA</sequence>
<evidence type="ECO:0000256" key="5">
    <source>
        <dbReference type="ARBA" id="ARBA00049233"/>
    </source>
</evidence>
<dbReference type="Gene3D" id="3.40.50.720">
    <property type="entry name" value="NAD(P)-binding Rossmann-like Domain"/>
    <property type="match status" value="1"/>
</dbReference>
<dbReference type="PANTHER" id="PTHR22604">
    <property type="entry name" value="OXIDOREDUCTASES"/>
    <property type="match status" value="1"/>
</dbReference>
<dbReference type="PANTHER" id="PTHR22604:SF105">
    <property type="entry name" value="TRANS-1,2-DIHYDROBENZENE-1,2-DIOL DEHYDROGENASE"/>
    <property type="match status" value="1"/>
</dbReference>
<dbReference type="Gene3D" id="3.30.360.10">
    <property type="entry name" value="Dihydrodipicolinate Reductase, domain 2"/>
    <property type="match status" value="1"/>
</dbReference>
<comment type="catalytic activity">
    <reaction evidence="5">
        <text>D-xylose + NADP(+) = D-xylono-1,5-lactone + NADPH + H(+)</text>
        <dbReference type="Rhea" id="RHEA:22000"/>
        <dbReference type="ChEBI" id="CHEBI:15378"/>
        <dbReference type="ChEBI" id="CHEBI:15867"/>
        <dbReference type="ChEBI" id="CHEBI:53455"/>
        <dbReference type="ChEBI" id="CHEBI:57783"/>
        <dbReference type="ChEBI" id="CHEBI:58349"/>
        <dbReference type="EC" id="1.1.1.179"/>
    </reaction>
</comment>
<comment type="caution">
    <text evidence="9">The sequence shown here is derived from an EMBL/GenBank/DDBJ whole genome shotgun (WGS) entry which is preliminary data.</text>
</comment>
<evidence type="ECO:0000256" key="2">
    <source>
        <dbReference type="ARBA" id="ARBA00023002"/>
    </source>
</evidence>
<evidence type="ECO:0000256" key="4">
    <source>
        <dbReference type="ARBA" id="ARBA00042988"/>
    </source>
</evidence>
<evidence type="ECO:0000256" key="3">
    <source>
        <dbReference type="ARBA" id="ARBA00038984"/>
    </source>
</evidence>
<dbReference type="InterPro" id="IPR000683">
    <property type="entry name" value="Gfo/Idh/MocA-like_OxRdtase_N"/>
</dbReference>
<keyword evidence="2" id="KW-0560">Oxidoreductase</keyword>
<dbReference type="EC" id="1.1.1.179" evidence="3"/>
<protein>
    <recommendedName>
        <fullName evidence="3">D-xylose 1-dehydrogenase (NADP(+), D-xylono-1,5-lactone-forming)</fullName>
        <ecNumber evidence="3">1.1.1.179</ecNumber>
    </recommendedName>
    <alternativeName>
        <fullName evidence="4">D-xylose-NADP dehydrogenase</fullName>
    </alternativeName>
</protein>
<feature type="region of interest" description="Disordered" evidence="6">
    <location>
        <begin position="295"/>
        <end position="316"/>
    </location>
</feature>
<dbReference type="SUPFAM" id="SSF55347">
    <property type="entry name" value="Glyceraldehyde-3-phosphate dehydrogenase-like, C-terminal domain"/>
    <property type="match status" value="1"/>
</dbReference>
<dbReference type="EMBL" id="SGPL01000413">
    <property type="protein sequence ID" value="THH12823.1"/>
    <property type="molecule type" value="Genomic_DNA"/>
</dbReference>
<dbReference type="AlphaFoldDB" id="A0A4V3XE98"/>
<feature type="domain" description="Gfo/Idh/MocA-like oxidoreductase N-terminal" evidence="7">
    <location>
        <begin position="29"/>
        <end position="145"/>
    </location>
</feature>
<evidence type="ECO:0000256" key="1">
    <source>
        <dbReference type="ARBA" id="ARBA00010928"/>
    </source>
</evidence>
<dbReference type="Pfam" id="PF22725">
    <property type="entry name" value="GFO_IDH_MocA_C3"/>
    <property type="match status" value="1"/>
</dbReference>
<accession>A0A4V3XE98</accession>
<dbReference type="InterPro" id="IPR036291">
    <property type="entry name" value="NAD(P)-bd_dom_sf"/>
</dbReference>
<dbReference type="GO" id="GO:0047837">
    <property type="term" value="F:D-xylose 1-dehydrogenase (NADP+) activity"/>
    <property type="evidence" value="ECO:0007669"/>
    <property type="project" value="UniProtKB-EC"/>
</dbReference>
<feature type="compositionally biased region" description="Basic and acidic residues" evidence="6">
    <location>
        <begin position="295"/>
        <end position="315"/>
    </location>
</feature>
<dbReference type="Pfam" id="PF01408">
    <property type="entry name" value="GFO_IDH_MocA"/>
    <property type="match status" value="1"/>
</dbReference>
<gene>
    <name evidence="9" type="ORF">EW146_g7337</name>
</gene>
<evidence type="ECO:0000313" key="10">
    <source>
        <dbReference type="Proteomes" id="UP000310158"/>
    </source>
</evidence>
<evidence type="ECO:0000256" key="6">
    <source>
        <dbReference type="SAM" id="MobiDB-lite"/>
    </source>
</evidence>
<dbReference type="GO" id="GO:0000166">
    <property type="term" value="F:nucleotide binding"/>
    <property type="evidence" value="ECO:0007669"/>
    <property type="project" value="InterPro"/>
</dbReference>
<evidence type="ECO:0000259" key="8">
    <source>
        <dbReference type="Pfam" id="PF22725"/>
    </source>
</evidence>
<dbReference type="InterPro" id="IPR050984">
    <property type="entry name" value="Gfo/Idh/MocA_domain"/>
</dbReference>
<name>A0A4V3XE98_9AGAM</name>
<evidence type="ECO:0000259" key="7">
    <source>
        <dbReference type="Pfam" id="PF01408"/>
    </source>
</evidence>